<dbReference type="AlphaFoldDB" id="A0A2G6PEU7"/>
<comment type="caution">
    <text evidence="9">Lacks conserved residue(s) required for the propagation of feature annotation.</text>
</comment>
<feature type="transmembrane region" description="Helical" evidence="9">
    <location>
        <begin position="90"/>
        <end position="106"/>
    </location>
</feature>
<keyword evidence="3 9" id="KW-0645">Protease</keyword>
<keyword evidence="4 9" id="KW-0812">Transmembrane</keyword>
<evidence type="ECO:0000256" key="6">
    <source>
        <dbReference type="ARBA" id="ARBA00022801"/>
    </source>
</evidence>
<keyword evidence="5 9" id="KW-0064">Aspartyl protease</keyword>
<dbReference type="PRINTS" id="PR00781">
    <property type="entry name" value="LIPOSIGPTASE"/>
</dbReference>
<organism evidence="12 13">
    <name type="scientific">Candidatus Contendibacter odensensis</name>
    <dbReference type="NCBI Taxonomy" id="1400860"/>
    <lineage>
        <taxon>Bacteria</taxon>
        <taxon>Pseudomonadati</taxon>
        <taxon>Pseudomonadota</taxon>
        <taxon>Gammaproteobacteria</taxon>
        <taxon>Candidatus Competibacteraceae</taxon>
        <taxon>Candidatus Contendibacter</taxon>
    </lineage>
</organism>
<gene>
    <name evidence="9" type="primary">lspA</name>
    <name evidence="12" type="ORF">CSA09_03055</name>
</gene>
<proteinExistence type="inferred from homology"/>
<evidence type="ECO:0000256" key="3">
    <source>
        <dbReference type="ARBA" id="ARBA00022670"/>
    </source>
</evidence>
<comment type="pathway">
    <text evidence="9">Protein modification; lipoprotein biosynthesis (signal peptide cleavage).</text>
</comment>
<keyword evidence="2 9" id="KW-1003">Cell membrane</keyword>
<evidence type="ECO:0000256" key="11">
    <source>
        <dbReference type="RuleBase" id="RU004181"/>
    </source>
</evidence>
<keyword evidence="8 9" id="KW-0472">Membrane</keyword>
<feature type="active site" evidence="9">
    <location>
        <position position="116"/>
    </location>
</feature>
<dbReference type="Pfam" id="PF01252">
    <property type="entry name" value="Peptidase_A8"/>
    <property type="match status" value="1"/>
</dbReference>
<comment type="catalytic activity">
    <reaction evidence="9 10">
        <text>Release of signal peptides from bacterial membrane prolipoproteins. Hydrolyzes -Xaa-Yaa-Zaa-|-(S,diacylglyceryl)Cys-, in which Xaa is hydrophobic (preferably Leu), and Yaa (Ala or Ser) and Zaa (Gly or Ala) have small, neutral side chains.</text>
        <dbReference type="EC" id="3.4.23.36"/>
    </reaction>
</comment>
<dbReference type="PANTHER" id="PTHR33695">
    <property type="entry name" value="LIPOPROTEIN SIGNAL PEPTIDASE"/>
    <property type="match status" value="1"/>
</dbReference>
<evidence type="ECO:0000256" key="1">
    <source>
        <dbReference type="ARBA" id="ARBA00006139"/>
    </source>
</evidence>
<comment type="function">
    <text evidence="9 10">This protein specifically catalyzes the removal of signal peptides from prolipoproteins.</text>
</comment>
<sequence>MLKQWLWLSIAVVVLDQCTKWFAEAFLVAHKPVSILPSFNLALTYNSGAAFGIFADAGGWQRWFFLGMAVTISIVLVLWILRLKPEEKRLAIALSLVLGGAIGNMVDRALFGQVIDFIQLYYDRWYWPTFNIADSAITIGAMLLILDSFYAGKT</sequence>
<dbReference type="PANTHER" id="PTHR33695:SF1">
    <property type="entry name" value="LIPOPROTEIN SIGNAL PEPTIDASE"/>
    <property type="match status" value="1"/>
</dbReference>
<evidence type="ECO:0000256" key="4">
    <source>
        <dbReference type="ARBA" id="ARBA00022692"/>
    </source>
</evidence>
<evidence type="ECO:0000256" key="7">
    <source>
        <dbReference type="ARBA" id="ARBA00022989"/>
    </source>
</evidence>
<dbReference type="PROSITE" id="PS00855">
    <property type="entry name" value="SPASE_II"/>
    <property type="match status" value="1"/>
</dbReference>
<evidence type="ECO:0000313" key="13">
    <source>
        <dbReference type="Proteomes" id="UP000229278"/>
    </source>
</evidence>
<reference evidence="12 13" key="1">
    <citation type="submission" date="2017-10" db="EMBL/GenBank/DDBJ databases">
        <title>Novel microbial diversity and functional potential in the marine mammal oral microbiome.</title>
        <authorList>
            <person name="Dudek N.K."/>
            <person name="Sun C.L."/>
            <person name="Burstein D."/>
            <person name="Kantor R.S."/>
            <person name="Aliaga Goltsman D.S."/>
            <person name="Bik E.M."/>
            <person name="Thomas B.C."/>
            <person name="Banfield J.F."/>
            <person name="Relman D.A."/>
        </authorList>
    </citation>
    <scope>NUCLEOTIDE SEQUENCE [LARGE SCALE GENOMIC DNA]</scope>
    <source>
        <strain evidence="12">DOLJORAL78_50_517</strain>
    </source>
</reference>
<feature type="transmembrane region" description="Helical" evidence="9">
    <location>
        <begin position="63"/>
        <end position="81"/>
    </location>
</feature>
<evidence type="ECO:0000256" key="8">
    <source>
        <dbReference type="ARBA" id="ARBA00023136"/>
    </source>
</evidence>
<dbReference type="EMBL" id="PDTV01000007">
    <property type="protein sequence ID" value="PIE83065.1"/>
    <property type="molecule type" value="Genomic_DNA"/>
</dbReference>
<keyword evidence="6 9" id="KW-0378">Hydrolase</keyword>
<evidence type="ECO:0000256" key="2">
    <source>
        <dbReference type="ARBA" id="ARBA00022475"/>
    </source>
</evidence>
<comment type="subcellular location">
    <subcellularLocation>
        <location evidence="9">Cell membrane</location>
        <topology evidence="9">Multi-pass membrane protein</topology>
    </subcellularLocation>
</comment>
<keyword evidence="7 9" id="KW-1133">Transmembrane helix</keyword>
<accession>A0A2G6PEU7</accession>
<evidence type="ECO:0000256" key="9">
    <source>
        <dbReference type="HAMAP-Rule" id="MF_00161"/>
    </source>
</evidence>
<evidence type="ECO:0000256" key="5">
    <source>
        <dbReference type="ARBA" id="ARBA00022750"/>
    </source>
</evidence>
<feature type="transmembrane region" description="Helical" evidence="9">
    <location>
        <begin position="126"/>
        <end position="146"/>
    </location>
</feature>
<evidence type="ECO:0000313" key="12">
    <source>
        <dbReference type="EMBL" id="PIE83065.1"/>
    </source>
</evidence>
<dbReference type="GO" id="GO:0004190">
    <property type="term" value="F:aspartic-type endopeptidase activity"/>
    <property type="evidence" value="ECO:0007669"/>
    <property type="project" value="UniProtKB-UniRule"/>
</dbReference>
<evidence type="ECO:0000256" key="10">
    <source>
        <dbReference type="RuleBase" id="RU000594"/>
    </source>
</evidence>
<dbReference type="HAMAP" id="MF_00161">
    <property type="entry name" value="LspA"/>
    <property type="match status" value="1"/>
</dbReference>
<dbReference type="UniPathway" id="UPA00665"/>
<name>A0A2G6PEU7_9GAMM</name>
<comment type="similarity">
    <text evidence="1 9 11">Belongs to the peptidase A8 family.</text>
</comment>
<feature type="active site" evidence="9">
    <location>
        <position position="134"/>
    </location>
</feature>
<comment type="caution">
    <text evidence="12">The sequence shown here is derived from an EMBL/GenBank/DDBJ whole genome shotgun (WGS) entry which is preliminary data.</text>
</comment>
<protein>
    <recommendedName>
        <fullName evidence="9">Lipoprotein signal peptidase</fullName>
        <ecNumber evidence="9">3.4.23.36</ecNumber>
    </recommendedName>
    <alternativeName>
        <fullName evidence="9">Prolipoprotein signal peptidase</fullName>
    </alternativeName>
    <alternativeName>
        <fullName evidence="9">Signal peptidase II</fullName>
        <shortName evidence="9">SPase II</shortName>
    </alternativeName>
</protein>
<dbReference type="Proteomes" id="UP000229278">
    <property type="component" value="Unassembled WGS sequence"/>
</dbReference>
<dbReference type="EC" id="3.4.23.36" evidence="9"/>
<dbReference type="NCBIfam" id="TIGR00077">
    <property type="entry name" value="lspA"/>
    <property type="match status" value="1"/>
</dbReference>
<dbReference type="GO" id="GO:0006508">
    <property type="term" value="P:proteolysis"/>
    <property type="evidence" value="ECO:0007669"/>
    <property type="project" value="UniProtKB-KW"/>
</dbReference>
<dbReference type="GO" id="GO:0005886">
    <property type="term" value="C:plasma membrane"/>
    <property type="evidence" value="ECO:0007669"/>
    <property type="project" value="UniProtKB-SubCell"/>
</dbReference>
<dbReference type="InterPro" id="IPR001872">
    <property type="entry name" value="Peptidase_A8"/>
</dbReference>